<protein>
    <submittedName>
        <fullName evidence="2">Uncharacterized protein</fullName>
    </submittedName>
</protein>
<feature type="region of interest" description="Disordered" evidence="1">
    <location>
        <begin position="280"/>
        <end position="316"/>
    </location>
</feature>
<evidence type="ECO:0000313" key="2">
    <source>
        <dbReference type="EMBL" id="MBB4098374.1"/>
    </source>
</evidence>
<dbReference type="AlphaFoldDB" id="A0A7W6NVS0"/>
<comment type="caution">
    <text evidence="2">The sequence shown here is derived from an EMBL/GenBank/DDBJ whole genome shotgun (WGS) entry which is preliminary data.</text>
</comment>
<dbReference type="Proteomes" id="UP000557392">
    <property type="component" value="Unassembled WGS sequence"/>
</dbReference>
<sequence length="356" mass="39314">MSAHQNFLPPYGDDEVVELAVDEYTKSPSQRIAGWSGANQARFLRALADGATVGQACRLVGLTQQSAYAFRHSARGTQFGIGWQAALLHARNHLADVLMERALHGTVETITRPDGSEVERHHLDNRLGMAMLNRLDRMADKAAKETTHAAARLVAQEFEPFLELVARDAGPARAGLFLARRVEAASEDDLAPVRALARADTWLRTHTDLAEPLALDDLDPDARQAWSGAQWLRAEAAGLVEIAPAQAMEIQAIQDFPDGPADDDEPVWWDEEARAWRTHFPPPHNFRGEEEGEYGEEGYERELSPEEEEALDAPMRAEVETRRALETEARDRWFAALAAPPADDPATAVPTEQPAP</sequence>
<organism evidence="2 3">
    <name type="scientific">Sphingomonas kyeonggiensis</name>
    <dbReference type="NCBI Taxonomy" id="1268553"/>
    <lineage>
        <taxon>Bacteria</taxon>
        <taxon>Pseudomonadati</taxon>
        <taxon>Pseudomonadota</taxon>
        <taxon>Alphaproteobacteria</taxon>
        <taxon>Sphingomonadales</taxon>
        <taxon>Sphingomonadaceae</taxon>
        <taxon>Sphingomonas</taxon>
    </lineage>
</organism>
<gene>
    <name evidence="2" type="ORF">GGR46_001938</name>
</gene>
<dbReference type="RefSeq" id="WP_183997121.1">
    <property type="nucleotide sequence ID" value="NZ_JACIEH010000002.1"/>
</dbReference>
<name>A0A7W6NVS0_9SPHN</name>
<evidence type="ECO:0000313" key="3">
    <source>
        <dbReference type="Proteomes" id="UP000557392"/>
    </source>
</evidence>
<dbReference type="EMBL" id="JACIEH010000002">
    <property type="protein sequence ID" value="MBB4098374.1"/>
    <property type="molecule type" value="Genomic_DNA"/>
</dbReference>
<proteinExistence type="predicted"/>
<evidence type="ECO:0000256" key="1">
    <source>
        <dbReference type="SAM" id="MobiDB-lite"/>
    </source>
</evidence>
<reference evidence="2 3" key="1">
    <citation type="submission" date="2020-08" db="EMBL/GenBank/DDBJ databases">
        <title>Genomic Encyclopedia of Type Strains, Phase IV (KMG-IV): sequencing the most valuable type-strain genomes for metagenomic binning, comparative biology and taxonomic classification.</title>
        <authorList>
            <person name="Goeker M."/>
        </authorList>
    </citation>
    <scope>NUCLEOTIDE SEQUENCE [LARGE SCALE GENOMIC DNA]</scope>
    <source>
        <strain evidence="2 3">DSM 101806</strain>
    </source>
</reference>
<keyword evidence="3" id="KW-1185">Reference proteome</keyword>
<accession>A0A7W6NVS0</accession>
<feature type="region of interest" description="Disordered" evidence="1">
    <location>
        <begin position="335"/>
        <end position="356"/>
    </location>
</feature>